<accession>A0A1M7PD76</accession>
<evidence type="ECO:0000313" key="2">
    <source>
        <dbReference type="EMBL" id="SHN14917.1"/>
    </source>
</evidence>
<proteinExistence type="predicted"/>
<keyword evidence="1" id="KW-0812">Transmembrane</keyword>
<dbReference type="Proteomes" id="UP000184440">
    <property type="component" value="Unassembled WGS sequence"/>
</dbReference>
<dbReference type="EMBL" id="FRCS01000003">
    <property type="protein sequence ID" value="SHN14917.1"/>
    <property type="molecule type" value="Genomic_DNA"/>
</dbReference>
<name>A0A1M7PD76_9ACTN</name>
<dbReference type="AlphaFoldDB" id="A0A1M7PD76"/>
<keyword evidence="3" id="KW-1185">Reference proteome</keyword>
<evidence type="ECO:0000313" key="3">
    <source>
        <dbReference type="Proteomes" id="UP000184440"/>
    </source>
</evidence>
<feature type="transmembrane region" description="Helical" evidence="1">
    <location>
        <begin position="23"/>
        <end position="43"/>
    </location>
</feature>
<evidence type="ECO:0000256" key="1">
    <source>
        <dbReference type="SAM" id="Phobius"/>
    </source>
</evidence>
<protein>
    <submittedName>
        <fullName evidence="2">Uncharacterized protein</fullName>
    </submittedName>
</protein>
<reference evidence="2 3" key="1">
    <citation type="submission" date="2016-11" db="EMBL/GenBank/DDBJ databases">
        <authorList>
            <person name="Jaros S."/>
            <person name="Januszkiewicz K."/>
            <person name="Wedrychowicz H."/>
        </authorList>
    </citation>
    <scope>NUCLEOTIDE SEQUENCE [LARGE SCALE GENOMIC DNA]</scope>
    <source>
        <strain evidence="2 3">DSM 46144</strain>
    </source>
</reference>
<keyword evidence="1" id="KW-1133">Transmembrane helix</keyword>
<keyword evidence="1" id="KW-0472">Membrane</keyword>
<sequence length="98" mass="10322">MVLALKDSSSWAIGAFVHPWRDAATLTLTVGVGLLIGALTYGASRPLRRARPALIATTTARRWMRTAIVLSSLLGPVASCGGRPAVSRFQFNASPATT</sequence>
<dbReference type="RefSeq" id="WP_073255887.1">
    <property type="nucleotide sequence ID" value="NZ_FRCS01000003.1"/>
</dbReference>
<organism evidence="2 3">
    <name type="scientific">Cryptosporangium aurantiacum</name>
    <dbReference type="NCBI Taxonomy" id="134849"/>
    <lineage>
        <taxon>Bacteria</taxon>
        <taxon>Bacillati</taxon>
        <taxon>Actinomycetota</taxon>
        <taxon>Actinomycetes</taxon>
        <taxon>Cryptosporangiales</taxon>
        <taxon>Cryptosporangiaceae</taxon>
        <taxon>Cryptosporangium</taxon>
    </lineage>
</organism>
<gene>
    <name evidence="2" type="ORF">SAMN05443668_103232</name>
</gene>